<dbReference type="AlphaFoldDB" id="A0AA85IT78"/>
<evidence type="ECO:0000313" key="1">
    <source>
        <dbReference type="Proteomes" id="UP000050795"/>
    </source>
</evidence>
<name>A0AA85IT78_TRIRE</name>
<dbReference type="Proteomes" id="UP000050795">
    <property type="component" value="Unassembled WGS sequence"/>
</dbReference>
<sequence length="96" mass="10562">MSPHSEEWLFEMTKVWILATLCIVFSGVVTGGGSGKGICERLNDQMSSVLITSGACRDNATKTLVVKLEEKAKHDYGKPENQYPLCDDITPCKLVQ</sequence>
<dbReference type="WBParaSite" id="TREG1_118550.1">
    <property type="protein sequence ID" value="TREG1_118550.1"/>
    <property type="gene ID" value="TREG1_118550"/>
</dbReference>
<keyword evidence="1" id="KW-1185">Reference proteome</keyword>
<proteinExistence type="predicted"/>
<organism evidence="1 2">
    <name type="scientific">Trichobilharzia regenti</name>
    <name type="common">Nasal bird schistosome</name>
    <dbReference type="NCBI Taxonomy" id="157069"/>
    <lineage>
        <taxon>Eukaryota</taxon>
        <taxon>Metazoa</taxon>
        <taxon>Spiralia</taxon>
        <taxon>Lophotrochozoa</taxon>
        <taxon>Platyhelminthes</taxon>
        <taxon>Trematoda</taxon>
        <taxon>Digenea</taxon>
        <taxon>Strigeidida</taxon>
        <taxon>Schistosomatoidea</taxon>
        <taxon>Schistosomatidae</taxon>
        <taxon>Trichobilharzia</taxon>
    </lineage>
</organism>
<reference evidence="2" key="2">
    <citation type="submission" date="2023-11" db="UniProtKB">
        <authorList>
            <consortium name="WormBaseParasite"/>
        </authorList>
    </citation>
    <scope>IDENTIFICATION</scope>
</reference>
<accession>A0AA85IT78</accession>
<protein>
    <submittedName>
        <fullName evidence="2">Uncharacterized protein</fullName>
    </submittedName>
</protein>
<evidence type="ECO:0000313" key="2">
    <source>
        <dbReference type="WBParaSite" id="TREG1_118550.1"/>
    </source>
</evidence>
<reference evidence="1" key="1">
    <citation type="submission" date="2022-06" db="EMBL/GenBank/DDBJ databases">
        <authorList>
            <person name="Berger JAMES D."/>
            <person name="Berger JAMES D."/>
        </authorList>
    </citation>
    <scope>NUCLEOTIDE SEQUENCE [LARGE SCALE GENOMIC DNA]</scope>
</reference>